<dbReference type="EMBL" id="CAJJDN010000150">
    <property type="protein sequence ID" value="CAD8124337.1"/>
    <property type="molecule type" value="Genomic_DNA"/>
</dbReference>
<gene>
    <name evidence="1" type="ORF">PSON_ATCC_30995.1.T1500120</name>
</gene>
<accession>A0A8S1R9L3</accession>
<keyword evidence="2" id="KW-1185">Reference proteome</keyword>
<protein>
    <submittedName>
        <fullName evidence="1">Uncharacterized protein</fullName>
    </submittedName>
</protein>
<reference evidence="1" key="1">
    <citation type="submission" date="2021-01" db="EMBL/GenBank/DDBJ databases">
        <authorList>
            <consortium name="Genoscope - CEA"/>
            <person name="William W."/>
        </authorList>
    </citation>
    <scope>NUCLEOTIDE SEQUENCE</scope>
</reference>
<dbReference type="PANTHER" id="PTHR43358">
    <property type="entry name" value="ALPHA/BETA-HYDROLASE"/>
    <property type="match status" value="1"/>
</dbReference>
<dbReference type="Proteomes" id="UP000692954">
    <property type="component" value="Unassembled WGS sequence"/>
</dbReference>
<dbReference type="InterPro" id="IPR052920">
    <property type="entry name" value="DNA-binding_regulatory"/>
</dbReference>
<organism evidence="1 2">
    <name type="scientific">Paramecium sonneborni</name>
    <dbReference type="NCBI Taxonomy" id="65129"/>
    <lineage>
        <taxon>Eukaryota</taxon>
        <taxon>Sar</taxon>
        <taxon>Alveolata</taxon>
        <taxon>Ciliophora</taxon>
        <taxon>Intramacronucleata</taxon>
        <taxon>Oligohymenophorea</taxon>
        <taxon>Peniculida</taxon>
        <taxon>Parameciidae</taxon>
        <taxon>Paramecium</taxon>
    </lineage>
</organism>
<evidence type="ECO:0000313" key="1">
    <source>
        <dbReference type="EMBL" id="CAD8124337.1"/>
    </source>
</evidence>
<proteinExistence type="predicted"/>
<evidence type="ECO:0000313" key="2">
    <source>
        <dbReference type="Proteomes" id="UP000692954"/>
    </source>
</evidence>
<sequence>MSYSCSEKLWKPIIRPPRHYYQLKDLGNQITMVMDTVTKRTDFEIVNKRKLTLQCSLFEPVRVQDRQHSCMIYLHGNSSSRVEALTILEYLIPYNIAVCGIDLSGSGHSEGVYISLGYYESQDVQSLINYLRDHKSLTQLKLDYGVDLWDQQQLFQVLVIMKRQKYQCVIVLFLIQLYYVKRLQLLVMEYLDVVLIVFSVLQNLKLEKKLNLMLMIQMSSKLQESFHLKYQLHF</sequence>
<dbReference type="OrthoDB" id="10249433at2759"/>
<comment type="caution">
    <text evidence="1">The sequence shown here is derived from an EMBL/GenBank/DDBJ whole genome shotgun (WGS) entry which is preliminary data.</text>
</comment>
<dbReference type="AlphaFoldDB" id="A0A8S1R9L3"/>
<name>A0A8S1R9L3_9CILI</name>
<dbReference type="PANTHER" id="PTHR43358:SF4">
    <property type="entry name" value="ALPHA_BETA HYDROLASE FOLD-1 DOMAIN-CONTAINING PROTEIN"/>
    <property type="match status" value="1"/>
</dbReference>